<dbReference type="Pfam" id="PF02655">
    <property type="entry name" value="ATP-grasp_3"/>
    <property type="match status" value="1"/>
</dbReference>
<dbReference type="EMBL" id="QXHD01000004">
    <property type="protein sequence ID" value="NEZ58574.1"/>
    <property type="molecule type" value="Genomic_DNA"/>
</dbReference>
<organism evidence="3 4">
    <name type="scientific">Adonisia turfae CCMR0081</name>
    <dbReference type="NCBI Taxonomy" id="2292702"/>
    <lineage>
        <taxon>Bacteria</taxon>
        <taxon>Bacillati</taxon>
        <taxon>Cyanobacteriota</taxon>
        <taxon>Adonisia</taxon>
        <taxon>Adonisia turfae</taxon>
    </lineage>
</organism>
<dbReference type="InterPro" id="IPR013815">
    <property type="entry name" value="ATP_grasp_subdomain_1"/>
</dbReference>
<dbReference type="Gene3D" id="3.30.470.20">
    <property type="entry name" value="ATP-grasp fold, B domain"/>
    <property type="match status" value="1"/>
</dbReference>
<evidence type="ECO:0000313" key="4">
    <source>
        <dbReference type="Proteomes" id="UP000481033"/>
    </source>
</evidence>
<keyword evidence="1" id="KW-0547">Nucleotide-binding</keyword>
<accession>A0A6M0RQP6</accession>
<name>A0A6M0RQP6_9CYAN</name>
<protein>
    <submittedName>
        <fullName evidence="3">ATP-grasp domain-containing protein</fullName>
    </submittedName>
</protein>
<dbReference type="PROSITE" id="PS50975">
    <property type="entry name" value="ATP_GRASP"/>
    <property type="match status" value="1"/>
</dbReference>
<dbReference type="GO" id="GO:0005524">
    <property type="term" value="F:ATP binding"/>
    <property type="evidence" value="ECO:0007669"/>
    <property type="project" value="UniProtKB-UniRule"/>
</dbReference>
<comment type="caution">
    <text evidence="3">The sequence shown here is derived from an EMBL/GenBank/DDBJ whole genome shotgun (WGS) entry which is preliminary data.</text>
</comment>
<dbReference type="RefSeq" id="WP_163701233.1">
    <property type="nucleotide sequence ID" value="NZ_QXHD01000004.1"/>
</dbReference>
<keyword evidence="4" id="KW-1185">Reference proteome</keyword>
<dbReference type="InterPro" id="IPR003806">
    <property type="entry name" value="ATP-grasp_PylC-type"/>
</dbReference>
<keyword evidence="1" id="KW-0067">ATP-binding</keyword>
<dbReference type="GO" id="GO:0046872">
    <property type="term" value="F:metal ion binding"/>
    <property type="evidence" value="ECO:0007669"/>
    <property type="project" value="InterPro"/>
</dbReference>
<dbReference type="SUPFAM" id="SSF56059">
    <property type="entry name" value="Glutathione synthetase ATP-binding domain-like"/>
    <property type="match status" value="1"/>
</dbReference>
<gene>
    <name evidence="3" type="ORF">DXZ20_23585</name>
</gene>
<dbReference type="Proteomes" id="UP000481033">
    <property type="component" value="Unassembled WGS sequence"/>
</dbReference>
<evidence type="ECO:0000259" key="2">
    <source>
        <dbReference type="PROSITE" id="PS50975"/>
    </source>
</evidence>
<dbReference type="Gene3D" id="3.30.1490.20">
    <property type="entry name" value="ATP-grasp fold, A domain"/>
    <property type="match status" value="1"/>
</dbReference>
<dbReference type="InterPro" id="IPR011761">
    <property type="entry name" value="ATP-grasp"/>
</dbReference>
<proteinExistence type="predicted"/>
<feature type="domain" description="ATP-grasp" evidence="2">
    <location>
        <begin position="121"/>
        <end position="307"/>
    </location>
</feature>
<sequence>MRIFNHDITLSTHDQEAGTVLFSGRVLALTHPEDKIQMTPDLQSEWAFIVDHYAQVGVFHSHDVIWSHSLDEINRHGEYEPSFYFFGDAVNSHHQYRQFFTHLNPQWSEVVEFINSKNNFIQLAEALGVPVPKTLRFANLSAARAATDIPFPCYVKPAVSDHGAGITRCSDQAALERAFTQLAPDAALQIQAEVQASAFLNLQYRVTADGVQPLLVSEQILEGCVHRGNRYPSQHEPWESMEPLAMWLGEHGMQGIFAVDVAVVPTLDGVQYLAIECNPRFNGSSYPTLVAHRMEIPCWSSITYKTPLRSLQNVDLTDITFDPDKGRGVILINWGTIKVGEISVLLAGSLVEQFALDQELKARLNGDFVTQPSPKATQQLVLQR</sequence>
<reference evidence="3 4" key="1">
    <citation type="journal article" date="2020" name="Microb. Ecol.">
        <title>Ecogenomics of the Marine Benthic Filamentous Cyanobacterium Adonisia.</title>
        <authorList>
            <person name="Walter J.M."/>
            <person name="Coutinho F.H."/>
            <person name="Leomil L."/>
            <person name="Hargreaves P.I."/>
            <person name="Campeao M.E."/>
            <person name="Vieira V.V."/>
            <person name="Silva B.S."/>
            <person name="Fistarol G.O."/>
            <person name="Salomon P.S."/>
            <person name="Sawabe T."/>
            <person name="Mino S."/>
            <person name="Hosokawa M."/>
            <person name="Miyashita H."/>
            <person name="Maruyama F."/>
            <person name="van Verk M.C."/>
            <person name="Dutilh B.E."/>
            <person name="Thompson C.C."/>
            <person name="Thompson F.L."/>
        </authorList>
    </citation>
    <scope>NUCLEOTIDE SEQUENCE [LARGE SCALE GENOMIC DNA]</scope>
    <source>
        <strain evidence="3 4">CCMR0081</strain>
    </source>
</reference>
<dbReference type="AlphaFoldDB" id="A0A6M0RQP6"/>
<evidence type="ECO:0000256" key="1">
    <source>
        <dbReference type="PROSITE-ProRule" id="PRU00409"/>
    </source>
</evidence>
<evidence type="ECO:0000313" key="3">
    <source>
        <dbReference type="EMBL" id="NEZ58574.1"/>
    </source>
</evidence>